<accession>A0A5E4TPY5</accession>
<evidence type="ECO:0000313" key="3">
    <source>
        <dbReference type="EMBL" id="VVD90016.1"/>
    </source>
</evidence>
<keyword evidence="3" id="KW-0378">Hydrolase</keyword>
<feature type="region of interest" description="Disordered" evidence="1">
    <location>
        <begin position="1"/>
        <end position="20"/>
    </location>
</feature>
<evidence type="ECO:0000313" key="4">
    <source>
        <dbReference type="Proteomes" id="UP000414233"/>
    </source>
</evidence>
<protein>
    <submittedName>
        <fullName evidence="3">5-hydroxyisourate hydrolase</fullName>
    </submittedName>
</protein>
<organism evidence="3 4">
    <name type="scientific">Pandoraea terrae</name>
    <dbReference type="NCBI Taxonomy" id="1537710"/>
    <lineage>
        <taxon>Bacteria</taxon>
        <taxon>Pseudomonadati</taxon>
        <taxon>Pseudomonadota</taxon>
        <taxon>Betaproteobacteria</taxon>
        <taxon>Burkholderiales</taxon>
        <taxon>Burkholderiaceae</taxon>
        <taxon>Pandoraea</taxon>
    </lineage>
</organism>
<dbReference type="InterPro" id="IPR023416">
    <property type="entry name" value="Transthyretin/HIU_hydrolase_d"/>
</dbReference>
<dbReference type="GO" id="GO:0016787">
    <property type="term" value="F:hydrolase activity"/>
    <property type="evidence" value="ECO:0007669"/>
    <property type="project" value="UniProtKB-KW"/>
</dbReference>
<dbReference type="PANTHER" id="PTHR10395:SF7">
    <property type="entry name" value="5-HYDROXYISOURATE HYDROLASE"/>
    <property type="match status" value="1"/>
</dbReference>
<dbReference type="PANTHER" id="PTHR10395">
    <property type="entry name" value="URICASE AND TRANSTHYRETIN-RELATED"/>
    <property type="match status" value="1"/>
</dbReference>
<feature type="compositionally biased region" description="Basic and acidic residues" evidence="1">
    <location>
        <begin position="1"/>
        <end position="10"/>
    </location>
</feature>
<dbReference type="EMBL" id="CABPRZ010000005">
    <property type="protein sequence ID" value="VVD90016.1"/>
    <property type="molecule type" value="Genomic_DNA"/>
</dbReference>
<dbReference type="GO" id="GO:0006144">
    <property type="term" value="P:purine nucleobase metabolic process"/>
    <property type="evidence" value="ECO:0007669"/>
    <property type="project" value="TreeGrafter"/>
</dbReference>
<sequence>MTHNAFDSRRQGGQGMDPQAACDVSRRRFGLQALGFGGALLASTQLTAYAAETVPNQATGPVQQGGLSPRLTMHALDTYHGTPAAGMRVDFSRIDGERITQLATVTLAPNGRSEPPLLIGDSYRVGTYELLLHADDYFAMRHAVLPRPAFLSKIPIRFRVVDAGQRIHLPVLFGPWNYTYYRGS</sequence>
<dbReference type="Gene3D" id="2.60.40.180">
    <property type="entry name" value="Transthyretin/hydroxyisourate hydrolase domain"/>
    <property type="match status" value="1"/>
</dbReference>
<keyword evidence="4" id="KW-1185">Reference proteome</keyword>
<dbReference type="InterPro" id="IPR036817">
    <property type="entry name" value="Transthyretin/HIU_hydrolase_sf"/>
</dbReference>
<evidence type="ECO:0000256" key="1">
    <source>
        <dbReference type="SAM" id="MobiDB-lite"/>
    </source>
</evidence>
<proteinExistence type="predicted"/>
<dbReference type="AlphaFoldDB" id="A0A5E4TPY5"/>
<dbReference type="Proteomes" id="UP000414233">
    <property type="component" value="Unassembled WGS sequence"/>
</dbReference>
<name>A0A5E4TPY5_9BURK</name>
<gene>
    <name evidence="3" type="ORF">PTE30175_01504</name>
</gene>
<dbReference type="Pfam" id="PF00576">
    <property type="entry name" value="Transthyretin"/>
    <property type="match status" value="1"/>
</dbReference>
<reference evidence="3 4" key="1">
    <citation type="submission" date="2019-08" db="EMBL/GenBank/DDBJ databases">
        <authorList>
            <person name="Peeters C."/>
        </authorList>
    </citation>
    <scope>NUCLEOTIDE SEQUENCE [LARGE SCALE GENOMIC DNA]</scope>
    <source>
        <strain evidence="3 4">LMG 30175</strain>
    </source>
</reference>
<dbReference type="SUPFAM" id="SSF49472">
    <property type="entry name" value="Transthyretin (synonym: prealbumin)"/>
    <property type="match status" value="1"/>
</dbReference>
<feature type="domain" description="Transthyretin/hydroxyisourate hydrolase" evidence="2">
    <location>
        <begin position="71"/>
        <end position="183"/>
    </location>
</feature>
<evidence type="ECO:0000259" key="2">
    <source>
        <dbReference type="Pfam" id="PF00576"/>
    </source>
</evidence>